<dbReference type="RefSeq" id="WP_241974202.1">
    <property type="nucleotide sequence ID" value="NZ_SMGI01000001.1"/>
</dbReference>
<proteinExistence type="predicted"/>
<dbReference type="EMBL" id="SMGI01000001">
    <property type="protein sequence ID" value="TCK69200.1"/>
    <property type="molecule type" value="Genomic_DNA"/>
</dbReference>
<organism evidence="1 2">
    <name type="scientific">Winogradskyella wandonensis</name>
    <dbReference type="NCBI Taxonomy" id="1442586"/>
    <lineage>
        <taxon>Bacteria</taxon>
        <taxon>Pseudomonadati</taxon>
        <taxon>Bacteroidota</taxon>
        <taxon>Flavobacteriia</taxon>
        <taxon>Flavobacteriales</taxon>
        <taxon>Flavobacteriaceae</taxon>
        <taxon>Winogradskyella</taxon>
    </lineage>
</organism>
<protein>
    <submittedName>
        <fullName evidence="1">Uncharacterized protein</fullName>
    </submittedName>
</protein>
<dbReference type="AlphaFoldDB" id="A0A4R1KX48"/>
<gene>
    <name evidence="1" type="ORF">DFQ05_0720</name>
</gene>
<evidence type="ECO:0000313" key="1">
    <source>
        <dbReference type="EMBL" id="TCK69200.1"/>
    </source>
</evidence>
<comment type="caution">
    <text evidence="1">The sequence shown here is derived from an EMBL/GenBank/DDBJ whole genome shotgun (WGS) entry which is preliminary data.</text>
</comment>
<name>A0A4R1KX48_9FLAO</name>
<reference evidence="1 2" key="1">
    <citation type="journal article" date="2015" name="Stand. Genomic Sci.">
        <title>Genomic Encyclopedia of Bacterial and Archaeal Type Strains, Phase III: the genomes of soil and plant-associated and newly described type strains.</title>
        <authorList>
            <person name="Whitman W.B."/>
            <person name="Woyke T."/>
            <person name="Klenk H.P."/>
            <person name="Zhou Y."/>
            <person name="Lilburn T.G."/>
            <person name="Beck B.J."/>
            <person name="De Vos P."/>
            <person name="Vandamme P."/>
            <person name="Eisen J.A."/>
            <person name="Garrity G."/>
            <person name="Hugenholtz P."/>
            <person name="Kyrpides N.C."/>
        </authorList>
    </citation>
    <scope>NUCLEOTIDE SEQUENCE [LARGE SCALE GENOMIC DNA]</scope>
    <source>
        <strain evidence="1 2">CECT 8445</strain>
    </source>
</reference>
<keyword evidence="2" id="KW-1185">Reference proteome</keyword>
<evidence type="ECO:0000313" key="2">
    <source>
        <dbReference type="Proteomes" id="UP000295714"/>
    </source>
</evidence>
<sequence length="110" mass="12957">MKDFKRHIIARLSAVLLVMAILAPSMVKFAHGFQNHEHEVCYGKSKSHLHEIDIDCDFYKFKLNNQYVHKLKQIDVLELEHHLEDITSQYHFVSDYQRLQLSLRGPPLSI</sequence>
<dbReference type="Proteomes" id="UP000295714">
    <property type="component" value="Unassembled WGS sequence"/>
</dbReference>
<accession>A0A4R1KX48</accession>